<feature type="compositionally biased region" description="Low complexity" evidence="1">
    <location>
        <begin position="489"/>
        <end position="504"/>
    </location>
</feature>
<gene>
    <name evidence="2" type="ORF">F503_07040</name>
</gene>
<name>S3C6X7_OPHP1</name>
<protein>
    <submittedName>
        <fullName evidence="2">Uncharacterized protein</fullName>
    </submittedName>
</protein>
<dbReference type="OMA" id="MDGVGYW"/>
<accession>S3C6X7</accession>
<feature type="region of interest" description="Disordered" evidence="1">
    <location>
        <begin position="834"/>
        <end position="879"/>
    </location>
</feature>
<dbReference type="EMBL" id="KE148147">
    <property type="protein sequence ID" value="EPE09264.1"/>
    <property type="molecule type" value="Genomic_DNA"/>
</dbReference>
<evidence type="ECO:0000256" key="1">
    <source>
        <dbReference type="SAM" id="MobiDB-lite"/>
    </source>
</evidence>
<organism evidence="2 3">
    <name type="scientific">Ophiostoma piceae (strain UAMH 11346)</name>
    <name type="common">Sap stain fungus</name>
    <dbReference type="NCBI Taxonomy" id="1262450"/>
    <lineage>
        <taxon>Eukaryota</taxon>
        <taxon>Fungi</taxon>
        <taxon>Dikarya</taxon>
        <taxon>Ascomycota</taxon>
        <taxon>Pezizomycotina</taxon>
        <taxon>Sordariomycetes</taxon>
        <taxon>Sordariomycetidae</taxon>
        <taxon>Ophiostomatales</taxon>
        <taxon>Ophiostomataceae</taxon>
        <taxon>Ophiostoma</taxon>
    </lineage>
</organism>
<dbReference type="eggNOG" id="ENOG502SD2N">
    <property type="taxonomic scope" value="Eukaryota"/>
</dbReference>
<feature type="region of interest" description="Disordered" evidence="1">
    <location>
        <begin position="440"/>
        <end position="461"/>
    </location>
</feature>
<dbReference type="AlphaFoldDB" id="S3C6X7"/>
<feature type="compositionally biased region" description="Basic and acidic residues" evidence="1">
    <location>
        <begin position="834"/>
        <end position="853"/>
    </location>
</feature>
<dbReference type="STRING" id="1262450.S3C6X7"/>
<feature type="region of interest" description="Disordered" evidence="1">
    <location>
        <begin position="304"/>
        <end position="355"/>
    </location>
</feature>
<feature type="compositionally biased region" description="Basic and acidic residues" evidence="1">
    <location>
        <begin position="309"/>
        <end position="318"/>
    </location>
</feature>
<dbReference type="OrthoDB" id="3439512at2759"/>
<dbReference type="Proteomes" id="UP000016923">
    <property type="component" value="Unassembled WGS sequence"/>
</dbReference>
<feature type="region of interest" description="Disordered" evidence="1">
    <location>
        <begin position="489"/>
        <end position="508"/>
    </location>
</feature>
<dbReference type="HOGENOM" id="CLU_312073_0_0_1"/>
<keyword evidence="3" id="KW-1185">Reference proteome</keyword>
<evidence type="ECO:0000313" key="2">
    <source>
        <dbReference type="EMBL" id="EPE09264.1"/>
    </source>
</evidence>
<evidence type="ECO:0000313" key="3">
    <source>
        <dbReference type="Proteomes" id="UP000016923"/>
    </source>
</evidence>
<reference evidence="2 3" key="1">
    <citation type="journal article" date="2013" name="BMC Genomics">
        <title>The genome and transcriptome of the pine saprophyte Ophiostoma piceae, and a comparison with the bark beetle-associated pine pathogen Grosmannia clavigera.</title>
        <authorList>
            <person name="Haridas S."/>
            <person name="Wang Y."/>
            <person name="Lim L."/>
            <person name="Massoumi Alamouti S."/>
            <person name="Jackman S."/>
            <person name="Docking R."/>
            <person name="Robertson G."/>
            <person name="Birol I."/>
            <person name="Bohlmann J."/>
            <person name="Breuil C."/>
        </authorList>
    </citation>
    <scope>NUCLEOTIDE SEQUENCE [LARGE SCALE GENOMIC DNA]</scope>
    <source>
        <strain evidence="2 3">UAMH 11346</strain>
    </source>
</reference>
<sequence length="976" mass="107453">MEDMAEFYLASVWKYRDVGFEHVLKFLREKHPDSNYTYDHDEGWFRVNCSPSNVYAIQASFRDVHTELERGVPDPSAAVAGNTAGNAANPWLIEPSPSELTRDATPAKGPVVDHLCPVVFDRFAFNKVWARIKNETPDTITAQSFLGAQDRDAIMKLSGAHIELDPAGRLVFMGASTQECLGRASKMLDNLFRKFTFVLPPPKHMMWSESEGAYTVDARFMAHVNDGMLTSSIFDPGLYPGTRLDDMFKAVFGKAACLRICFYDRVKRIEVSYFGPYSQPIFNDQARKWPVWFKRAEYTPKIKGVTAPPKEDKVREKSSSNGHGHRHGNETEVVGDGESARGQQQQQQQQQERTQGLVCLSREIDLLTDDIPYFETEFSLAVKPPPIAPPMIVDAARATPSSPVPSPSNALVPVLDLDASKHGYQLKLLQQFLGDPFKKGSLADHKKKPPTPAKTDTGNEGSLISFGSDEVPLVDVGAPAVVAPARPAAPTCTQNTQNDQNDADQGSDLLIDVPAPPVPLTKPQPTSPRVAMATYRPSNSNALVRRSTFANSLCNCIGRLMGDLPYSRGRVRMQVELGRLYLMDTIPEGLASNLPGEPACGWPHTDIMGRLDTVCISSESVVFSKALTLFANDIESILGMPGMGGAPGVFGLGTGPDGVANIVDIETDTPPEWAFHDKRIVYELKCERRVVNNATGVVKVQSPFVVEIDGTMPGAFRYSLRRVDDSRPPIWIHCIQRSWDARVVVSYSHTDKLEAEYGEFARELLRTMVVPPGPMINPRFQMAYDDAAKQHDGQSVYTKVQSARVRNVGRFVSANGESYLDVSWNRHMRMETKADRVKKEAGGGESGEARESGELGEFGESGESAESEEKGTLRFTGAEDDQTRGMFGSWYEASVLSAAAEHGFRENETLPVGGMACWGRSVVAMDNMYEAAFGPALRLVQKMDGVGVLIDNGQGEGKQPVPPMKTRRAVAVKNFW</sequence>
<dbReference type="VEuPathDB" id="FungiDB:F503_07040"/>
<proteinExistence type="predicted"/>